<organism evidence="2 3">
    <name type="scientific">Haloferula helveola</name>
    <dbReference type="NCBI Taxonomy" id="490095"/>
    <lineage>
        <taxon>Bacteria</taxon>
        <taxon>Pseudomonadati</taxon>
        <taxon>Verrucomicrobiota</taxon>
        <taxon>Verrucomicrobiia</taxon>
        <taxon>Verrucomicrobiales</taxon>
        <taxon>Verrucomicrobiaceae</taxon>
        <taxon>Haloferula</taxon>
    </lineage>
</organism>
<dbReference type="RefSeq" id="WP_338684983.1">
    <property type="nucleotide sequence ID" value="NZ_AP024702.1"/>
</dbReference>
<sequence length="145" mass="16145">MNDRQLEEQIRSLVPAPLPSDLAARMTEPPQPVTSARLRFLRRGVPAVLSTLAAAACVVLVWRHATGPAAAPDDSAPQPVVTVHMEDSRLLETRTLEVLEHDGGMWEIAEQEWQDSDTLLCSNSPIQMRMATTRRELVCRPVHFD</sequence>
<accession>A0ABN6H684</accession>
<reference evidence="2 3" key="1">
    <citation type="submission" date="2021-06" db="EMBL/GenBank/DDBJ databases">
        <title>Complete genome of Haloferula helveola possessing various polysaccharide degrading enzymes.</title>
        <authorList>
            <person name="Takami H."/>
            <person name="Huang C."/>
            <person name="Hamasaki K."/>
        </authorList>
    </citation>
    <scope>NUCLEOTIDE SEQUENCE [LARGE SCALE GENOMIC DNA]</scope>
    <source>
        <strain evidence="2 3">CN-1</strain>
    </source>
</reference>
<dbReference type="EMBL" id="AP024702">
    <property type="protein sequence ID" value="BCX48658.1"/>
    <property type="molecule type" value="Genomic_DNA"/>
</dbReference>
<protein>
    <submittedName>
        <fullName evidence="2">Uncharacterized protein</fullName>
    </submittedName>
</protein>
<evidence type="ECO:0000313" key="3">
    <source>
        <dbReference type="Proteomes" id="UP001374893"/>
    </source>
</evidence>
<evidence type="ECO:0000256" key="1">
    <source>
        <dbReference type="SAM" id="Phobius"/>
    </source>
</evidence>
<keyword evidence="1" id="KW-0812">Transmembrane</keyword>
<evidence type="ECO:0000313" key="2">
    <source>
        <dbReference type="EMBL" id="BCX48658.1"/>
    </source>
</evidence>
<name>A0ABN6H684_9BACT</name>
<keyword evidence="1" id="KW-0472">Membrane</keyword>
<dbReference type="Proteomes" id="UP001374893">
    <property type="component" value="Chromosome"/>
</dbReference>
<keyword evidence="3" id="KW-1185">Reference proteome</keyword>
<feature type="transmembrane region" description="Helical" evidence="1">
    <location>
        <begin position="44"/>
        <end position="62"/>
    </location>
</feature>
<proteinExistence type="predicted"/>
<keyword evidence="1" id="KW-1133">Transmembrane helix</keyword>
<gene>
    <name evidence="2" type="ORF">HAHE_25660</name>
</gene>